<feature type="compositionally biased region" description="Basic and acidic residues" evidence="1">
    <location>
        <begin position="60"/>
        <end position="76"/>
    </location>
</feature>
<feature type="compositionally biased region" description="Basic and acidic residues" evidence="1">
    <location>
        <begin position="219"/>
        <end position="232"/>
    </location>
</feature>
<feature type="compositionally biased region" description="Polar residues" evidence="1">
    <location>
        <begin position="112"/>
        <end position="124"/>
    </location>
</feature>
<feature type="compositionally biased region" description="Low complexity" evidence="1">
    <location>
        <begin position="130"/>
        <end position="144"/>
    </location>
</feature>
<proteinExistence type="predicted"/>
<feature type="compositionally biased region" description="Low complexity" evidence="1">
    <location>
        <begin position="796"/>
        <end position="814"/>
    </location>
</feature>
<dbReference type="Proteomes" id="UP000809789">
    <property type="component" value="Unassembled WGS sequence"/>
</dbReference>
<feature type="compositionally biased region" description="Polar residues" evidence="1">
    <location>
        <begin position="251"/>
        <end position="263"/>
    </location>
</feature>
<feature type="compositionally biased region" description="Basic and acidic residues" evidence="1">
    <location>
        <begin position="411"/>
        <end position="435"/>
    </location>
</feature>
<evidence type="ECO:0000313" key="2">
    <source>
        <dbReference type="EMBL" id="KAG8629516.1"/>
    </source>
</evidence>
<keyword evidence="3" id="KW-1185">Reference proteome</keyword>
<sequence length="923" mass="99890">MTSHAFPARAGPLNSIREVPGPALTTHPSVSPPPPDSTDTLASLSKTTSPVSPTLPIQRPSDDDLLTTRRISDPVRAHKTAPPTAAGRKGLTQESKPSRTSSIRKKHGSMFSFFSSKDPSTVSADESAANRRSSTTSKRNSGSTAKTPPSSFKLNSKWDGLPRQSKDTTKPAVDRRDSGWSSGRRWSSNPSSRNSLSASKTHISVEGGSPFASSNVLPDEDRRTEFPFDKRGPGVSNTTSSPSPARPSSNLIHSTSNPSQSASHRPVSPMSDRETALPIISHVKSQPPNDQIAPSVSPHKSVSPAQSFVSAHANTKSITTDSSNPNARSSPQPRSQMTHAIPLLHQDSSVSSLSPVAPSPSQDTQAETQHLPFIAKQRTTPPQQPIRPPRPFDDDDEELYAKPGHSPMRQDFAHRGSDITDKPAELLPDPRESPSKGEPPLQIDSSRRDSKRESKRLPSDHDDAKWVSGLDEVTVAASSLDTVQIGRRASLNGSPNETPALRFSQASSVAEQPPRQLHSAHSRTGSAQASPTVHLSPAPEQYRRSLHSERSRSRSGSRSRSNTPPHGSSLRAPDPHDQSGGHSRQISNTSMASYMNSSQMSDNPHQVAEASVVQMQPTSASPIEVQPGHRFESSTTRRSRQSLDTSTLQQPPRPSLLDAAKSHYQRQSLDVYRPQRPSSDRQAQPGRTRASSDEQRAGHARNFSKPFNLSKPFGVRASAAPAPMATHYIAEDAHVPRSKFARGRLAPKPVLAESAVEDHTPISARHTTGQYPAAHLVQGHQRMPSVEVTDTDHDVPTVNTSSSSLPNPPSASTTGGSYATAMQSATEHHTNEEESPSTRETSLDVPHPEQHDPKLHYRLSARDITIVNDELMGNRVTETSKNYAQSVGFWETAARSAEEAQKRQDTGMDCRLAGPFDPSSPVF</sequence>
<feature type="region of interest" description="Disordered" evidence="1">
    <location>
        <begin position="789"/>
        <end position="853"/>
    </location>
</feature>
<feature type="compositionally biased region" description="Basic and acidic residues" evidence="1">
    <location>
        <begin position="445"/>
        <end position="465"/>
    </location>
</feature>
<feature type="compositionally biased region" description="Polar residues" evidence="1">
    <location>
        <begin position="815"/>
        <end position="825"/>
    </location>
</feature>
<feature type="compositionally biased region" description="Basic and acidic residues" evidence="1">
    <location>
        <begin position="164"/>
        <end position="178"/>
    </location>
</feature>
<feature type="compositionally biased region" description="Low complexity" evidence="1">
    <location>
        <begin position="179"/>
        <end position="199"/>
    </location>
</feature>
<feature type="compositionally biased region" description="Low complexity" evidence="1">
    <location>
        <begin position="236"/>
        <end position="250"/>
    </location>
</feature>
<feature type="compositionally biased region" description="Low complexity" evidence="1">
    <location>
        <begin position="348"/>
        <end position="361"/>
    </location>
</feature>
<evidence type="ECO:0000313" key="3">
    <source>
        <dbReference type="Proteomes" id="UP000809789"/>
    </source>
</evidence>
<evidence type="ECO:0000256" key="1">
    <source>
        <dbReference type="SAM" id="MobiDB-lite"/>
    </source>
</evidence>
<gene>
    <name evidence="2" type="ORF">KVT40_003381</name>
</gene>
<feature type="compositionally biased region" description="Polar residues" evidence="1">
    <location>
        <begin position="41"/>
        <end position="52"/>
    </location>
</feature>
<feature type="compositionally biased region" description="Polar residues" evidence="1">
    <location>
        <begin position="580"/>
        <end position="604"/>
    </location>
</feature>
<feature type="compositionally biased region" description="Polar residues" evidence="1">
    <location>
        <begin position="145"/>
        <end position="154"/>
    </location>
</feature>
<feature type="region of interest" description="Disordered" evidence="1">
    <location>
        <begin position="1"/>
        <end position="710"/>
    </location>
</feature>
<feature type="compositionally biased region" description="Polar residues" evidence="1">
    <location>
        <begin position="283"/>
        <end position="338"/>
    </location>
</feature>
<accession>A0A8K0L421</accession>
<protein>
    <submittedName>
        <fullName evidence="2">Uncharacterized protein</fullName>
    </submittedName>
</protein>
<feature type="compositionally biased region" description="Basic and acidic residues" evidence="1">
    <location>
        <begin position="898"/>
        <end position="908"/>
    </location>
</feature>
<dbReference type="EMBL" id="JAESVG020000003">
    <property type="protein sequence ID" value="KAG8629516.1"/>
    <property type="molecule type" value="Genomic_DNA"/>
</dbReference>
<comment type="caution">
    <text evidence="2">The sequence shown here is derived from an EMBL/GenBank/DDBJ whole genome shotgun (WGS) entry which is preliminary data.</text>
</comment>
<dbReference type="AlphaFoldDB" id="A0A8K0L421"/>
<reference evidence="2" key="1">
    <citation type="submission" date="2021-07" db="EMBL/GenBank/DDBJ databases">
        <title>Elsinoe batatas strain:CRI-CJ2 Genome sequencing and assembly.</title>
        <authorList>
            <person name="Huang L."/>
        </authorList>
    </citation>
    <scope>NUCLEOTIDE SEQUENCE</scope>
    <source>
        <strain evidence="2">CRI-CJ2</strain>
    </source>
</reference>
<feature type="compositionally biased region" description="Basic and acidic residues" evidence="1">
    <location>
        <begin position="541"/>
        <end position="552"/>
    </location>
</feature>
<dbReference type="OrthoDB" id="4117770at2759"/>
<feature type="region of interest" description="Disordered" evidence="1">
    <location>
        <begin position="898"/>
        <end position="923"/>
    </location>
</feature>
<name>A0A8K0L421_9PEZI</name>
<feature type="compositionally biased region" description="Polar residues" evidence="1">
    <location>
        <begin position="522"/>
        <end position="533"/>
    </location>
</feature>
<feature type="compositionally biased region" description="Polar residues" evidence="1">
    <location>
        <begin position="92"/>
        <end position="101"/>
    </location>
</feature>
<organism evidence="2 3">
    <name type="scientific">Elsinoe batatas</name>
    <dbReference type="NCBI Taxonomy" id="2601811"/>
    <lineage>
        <taxon>Eukaryota</taxon>
        <taxon>Fungi</taxon>
        <taxon>Dikarya</taxon>
        <taxon>Ascomycota</taxon>
        <taxon>Pezizomycotina</taxon>
        <taxon>Dothideomycetes</taxon>
        <taxon>Dothideomycetidae</taxon>
        <taxon>Myriangiales</taxon>
        <taxon>Elsinoaceae</taxon>
        <taxon>Elsinoe</taxon>
    </lineage>
</organism>